<dbReference type="AlphaFoldDB" id="A0A1I0WLE2"/>
<evidence type="ECO:0000313" key="2">
    <source>
        <dbReference type="EMBL" id="SFA88833.1"/>
    </source>
</evidence>
<accession>A0A1I0WLE2</accession>
<sequence length="170" mass="19570">MAGLMDELITVLTNECEEYRKLAKLSEKKKAIIIKGDIISLQEITDKEQEITSVILNLENKRESITEDVAIVLNKDKKDLKLDNLIKLLENQPKEREALSQVQRNLRSVLYDMSRLNKQNEILIARSLEMVEFDIELFKSMHQAPETANYDKHAENAGVHLREGSFDSKS</sequence>
<dbReference type="OrthoDB" id="2049621at2"/>
<dbReference type="Pfam" id="PF05130">
    <property type="entry name" value="FlgN"/>
    <property type="match status" value="1"/>
</dbReference>
<dbReference type="Proteomes" id="UP000198838">
    <property type="component" value="Unassembled WGS sequence"/>
</dbReference>
<evidence type="ECO:0000256" key="1">
    <source>
        <dbReference type="ARBA" id="ARBA00022795"/>
    </source>
</evidence>
<dbReference type="STRING" id="1120918.SAMN05216249_104116"/>
<protein>
    <submittedName>
        <fullName evidence="2">FlgN protein</fullName>
    </submittedName>
</protein>
<dbReference type="InterPro" id="IPR007809">
    <property type="entry name" value="FlgN-like"/>
</dbReference>
<dbReference type="GO" id="GO:0044780">
    <property type="term" value="P:bacterial-type flagellum assembly"/>
    <property type="evidence" value="ECO:0007669"/>
    <property type="project" value="InterPro"/>
</dbReference>
<dbReference type="RefSeq" id="WP_092870855.1">
    <property type="nucleotide sequence ID" value="NZ_FOJY01000004.1"/>
</dbReference>
<dbReference type="Gene3D" id="1.20.58.300">
    <property type="entry name" value="FlgN-like"/>
    <property type="match status" value="1"/>
</dbReference>
<organism evidence="2 3">
    <name type="scientific">Acetitomaculum ruminis DSM 5522</name>
    <dbReference type="NCBI Taxonomy" id="1120918"/>
    <lineage>
        <taxon>Bacteria</taxon>
        <taxon>Bacillati</taxon>
        <taxon>Bacillota</taxon>
        <taxon>Clostridia</taxon>
        <taxon>Lachnospirales</taxon>
        <taxon>Lachnospiraceae</taxon>
        <taxon>Acetitomaculum</taxon>
    </lineage>
</organism>
<dbReference type="SUPFAM" id="SSF140566">
    <property type="entry name" value="FlgN-like"/>
    <property type="match status" value="1"/>
</dbReference>
<evidence type="ECO:0000313" key="3">
    <source>
        <dbReference type="Proteomes" id="UP000198838"/>
    </source>
</evidence>
<dbReference type="InterPro" id="IPR036679">
    <property type="entry name" value="FlgN-like_sf"/>
</dbReference>
<reference evidence="2 3" key="1">
    <citation type="submission" date="2016-10" db="EMBL/GenBank/DDBJ databases">
        <authorList>
            <person name="de Groot N.N."/>
        </authorList>
    </citation>
    <scope>NUCLEOTIDE SEQUENCE [LARGE SCALE GENOMIC DNA]</scope>
    <source>
        <strain evidence="2 3">DSM 5522</strain>
    </source>
</reference>
<keyword evidence="1" id="KW-1005">Bacterial flagellum biogenesis</keyword>
<gene>
    <name evidence="2" type="ORF">SAMN05216249_104116</name>
</gene>
<proteinExistence type="predicted"/>
<name>A0A1I0WLE2_9FIRM</name>
<dbReference type="EMBL" id="FOJY01000004">
    <property type="protein sequence ID" value="SFA88833.1"/>
    <property type="molecule type" value="Genomic_DNA"/>
</dbReference>
<keyword evidence="3" id="KW-1185">Reference proteome</keyword>